<keyword evidence="2" id="KW-0479">Metal-binding</keyword>
<dbReference type="InterPro" id="IPR012675">
    <property type="entry name" value="Beta-grasp_dom_sf"/>
</dbReference>
<reference evidence="7" key="1">
    <citation type="submission" date="2017-09" db="EMBL/GenBank/DDBJ databases">
        <title>FDA dAtabase for Regulatory Grade micrObial Sequences (FDA-ARGOS): Supporting development and validation of Infectious Disease Dx tests.</title>
        <authorList>
            <person name="Minogue T."/>
            <person name="Wolcott M."/>
            <person name="Wasieloski L."/>
            <person name="Aguilar W."/>
            <person name="Moore D."/>
            <person name="Tallon L."/>
            <person name="Sadzewicz L."/>
            <person name="Ott S."/>
            <person name="Zhao X."/>
            <person name="Nagaraj S."/>
            <person name="Vavikolanu K."/>
            <person name="Aluvathingal J."/>
            <person name="Nadendla S."/>
            <person name="Sichtig H."/>
        </authorList>
    </citation>
    <scope>NUCLEOTIDE SEQUENCE [LARGE SCALE GENOMIC DNA]</scope>
    <source>
        <strain evidence="7">FDAARGOS_390</strain>
    </source>
</reference>
<evidence type="ECO:0000256" key="1">
    <source>
        <dbReference type="ARBA" id="ARBA00001974"/>
    </source>
</evidence>
<dbReference type="InterPro" id="IPR001433">
    <property type="entry name" value="OxRdtase_FAD/NAD-bd"/>
</dbReference>
<comment type="cofactor">
    <cofactor evidence="3">
        <name>[2Fe-2S] cluster</name>
        <dbReference type="ChEBI" id="CHEBI:190135"/>
    </cofactor>
</comment>
<comment type="caution">
    <text evidence="6">The sequence shown here is derived from an EMBL/GenBank/DDBJ whole genome shotgun (WGS) entry which is preliminary data.</text>
</comment>
<dbReference type="InterPro" id="IPR017938">
    <property type="entry name" value="Riboflavin_synthase-like_b-brl"/>
</dbReference>
<organism evidence="6 7">
    <name type="scientific">Burkholderia gladioli</name>
    <name type="common">Pseudomonas marginata</name>
    <name type="synonym">Phytomonas marginata</name>
    <dbReference type="NCBI Taxonomy" id="28095"/>
    <lineage>
        <taxon>Bacteria</taxon>
        <taxon>Pseudomonadati</taxon>
        <taxon>Pseudomonadota</taxon>
        <taxon>Betaproteobacteria</taxon>
        <taxon>Burkholderiales</taxon>
        <taxon>Burkholderiaceae</taxon>
        <taxon>Burkholderia</taxon>
    </lineage>
</organism>
<dbReference type="Pfam" id="PF00970">
    <property type="entry name" value="FAD_binding_6"/>
    <property type="match status" value="1"/>
</dbReference>
<dbReference type="PROSITE" id="PS51384">
    <property type="entry name" value="FAD_FR"/>
    <property type="match status" value="1"/>
</dbReference>
<dbReference type="Pfam" id="PF00175">
    <property type="entry name" value="NAD_binding_1"/>
    <property type="match status" value="1"/>
</dbReference>
<dbReference type="InterPro" id="IPR008333">
    <property type="entry name" value="Cbr1-like_FAD-bd_dom"/>
</dbReference>
<dbReference type="GO" id="GO:0051537">
    <property type="term" value="F:2 iron, 2 sulfur cluster binding"/>
    <property type="evidence" value="ECO:0007669"/>
    <property type="project" value="UniProtKB-KW"/>
</dbReference>
<dbReference type="SUPFAM" id="SSF54292">
    <property type="entry name" value="2Fe-2S ferredoxin-like"/>
    <property type="match status" value="1"/>
</dbReference>
<protein>
    <recommendedName>
        <fullName evidence="8">2Fe-2S iron-sulfur cluster binding domain protein</fullName>
    </recommendedName>
</protein>
<dbReference type="PRINTS" id="PR00410">
    <property type="entry name" value="PHEHYDRXLASE"/>
</dbReference>
<dbReference type="PANTHER" id="PTHR47354">
    <property type="entry name" value="NADH OXIDOREDUCTASE HCR"/>
    <property type="match status" value="1"/>
</dbReference>
<dbReference type="InterPro" id="IPR001709">
    <property type="entry name" value="Flavoprot_Pyr_Nucl_cyt_Rdtase"/>
</dbReference>
<evidence type="ECO:0000256" key="2">
    <source>
        <dbReference type="ARBA" id="ARBA00022714"/>
    </source>
</evidence>
<keyword evidence="2" id="KW-0411">Iron-sulfur</keyword>
<evidence type="ECO:0000256" key="3">
    <source>
        <dbReference type="ARBA" id="ARBA00034078"/>
    </source>
</evidence>
<keyword evidence="2" id="KW-0001">2Fe-2S</keyword>
<dbReference type="SUPFAM" id="SSF52343">
    <property type="entry name" value="Ferredoxin reductase-like, C-terminal NADP-linked domain"/>
    <property type="match status" value="1"/>
</dbReference>
<dbReference type="Gene3D" id="2.40.30.10">
    <property type="entry name" value="Translation factors"/>
    <property type="match status" value="1"/>
</dbReference>
<evidence type="ECO:0000259" key="5">
    <source>
        <dbReference type="PROSITE" id="PS51384"/>
    </source>
</evidence>
<dbReference type="InterPro" id="IPR039261">
    <property type="entry name" value="FNR_nucleotide-bd"/>
</dbReference>
<name>A0A2A7S302_BURGA</name>
<dbReference type="Pfam" id="PF00111">
    <property type="entry name" value="Fer2"/>
    <property type="match status" value="1"/>
</dbReference>
<feature type="domain" description="FAD-binding FR-type" evidence="5">
    <location>
        <begin position="2"/>
        <end position="102"/>
    </location>
</feature>
<accession>A0A2A7S302</accession>
<dbReference type="OrthoDB" id="9806195at2"/>
<evidence type="ECO:0008006" key="8">
    <source>
        <dbReference type="Google" id="ProtNLM"/>
    </source>
</evidence>
<dbReference type="Proteomes" id="UP000220629">
    <property type="component" value="Unassembled WGS sequence"/>
</dbReference>
<sequence>MGGSMQALVQSLEHRGGSVVILGLSPVDTPLHYQEGQYLSIALPGTDAHRSYSMASPCRADGRIELHIRLHEHGLFSRMLREQIGVGSTLALSGPYGDCIWRVPADQDAKVILLATGTGIAPLKAMIERHLATAVRNEVWLYWGGDRPGDLYAADVLRSLEREYRHFHFVPVMRTASPAWEGATGFVQDVAAAAHPSLDDAYVFACGAPAMVRMARERLVSRCGLPEDRFFFDAFEASAAAAVIDASPDASITVAVSLPDGTRRFLRCQVGASLMQALAAEHVVEAICGGNQSCGTCRVRIDETDLPRLPPISRAEKRLLGALAASGPFDRLSCQLDMRAEHEGLRLTIPPKDF</sequence>
<evidence type="ECO:0000313" key="6">
    <source>
        <dbReference type="EMBL" id="PEH37961.1"/>
    </source>
</evidence>
<dbReference type="AlphaFoldDB" id="A0A2A7S302"/>
<dbReference type="GO" id="GO:0016491">
    <property type="term" value="F:oxidoreductase activity"/>
    <property type="evidence" value="ECO:0007669"/>
    <property type="project" value="InterPro"/>
</dbReference>
<dbReference type="InterPro" id="IPR036010">
    <property type="entry name" value="2Fe-2S_ferredoxin-like_sf"/>
</dbReference>
<dbReference type="Gene3D" id="3.10.20.30">
    <property type="match status" value="1"/>
</dbReference>
<dbReference type="PROSITE" id="PS51085">
    <property type="entry name" value="2FE2S_FER_2"/>
    <property type="match status" value="1"/>
</dbReference>
<dbReference type="EMBL" id="PDDY01000004">
    <property type="protein sequence ID" value="PEH37961.1"/>
    <property type="molecule type" value="Genomic_DNA"/>
</dbReference>
<dbReference type="PANTHER" id="PTHR47354:SF5">
    <property type="entry name" value="PROTEIN RFBI"/>
    <property type="match status" value="1"/>
</dbReference>
<evidence type="ECO:0000313" key="7">
    <source>
        <dbReference type="Proteomes" id="UP000220629"/>
    </source>
</evidence>
<comment type="cofactor">
    <cofactor evidence="1">
        <name>FAD</name>
        <dbReference type="ChEBI" id="CHEBI:57692"/>
    </cofactor>
</comment>
<gene>
    <name evidence="6" type="ORF">CRM94_26325</name>
</gene>
<dbReference type="InterPro" id="IPR001041">
    <property type="entry name" value="2Fe-2S_ferredoxin-type"/>
</dbReference>
<evidence type="ECO:0000259" key="4">
    <source>
        <dbReference type="PROSITE" id="PS51085"/>
    </source>
</evidence>
<dbReference type="SUPFAM" id="SSF63380">
    <property type="entry name" value="Riboflavin synthase domain-like"/>
    <property type="match status" value="1"/>
</dbReference>
<proteinExistence type="predicted"/>
<dbReference type="Gene3D" id="3.40.50.80">
    <property type="entry name" value="Nucleotide-binding domain of ferredoxin-NADP reductase (FNR) module"/>
    <property type="match status" value="1"/>
</dbReference>
<keyword evidence="2" id="KW-0408">Iron</keyword>
<feature type="domain" description="2Fe-2S ferredoxin-type" evidence="4">
    <location>
        <begin position="252"/>
        <end position="353"/>
    </location>
</feature>
<dbReference type="CDD" id="cd00207">
    <property type="entry name" value="fer2"/>
    <property type="match status" value="1"/>
</dbReference>
<dbReference type="InterPro" id="IPR017927">
    <property type="entry name" value="FAD-bd_FR_type"/>
</dbReference>
<dbReference type="PRINTS" id="PR00371">
    <property type="entry name" value="FPNCR"/>
</dbReference>
<dbReference type="InterPro" id="IPR050415">
    <property type="entry name" value="MRET"/>
</dbReference>